<organism evidence="1 2">
    <name type="scientific">Cohnella ginsengisoli</name>
    <dbReference type="NCBI Taxonomy" id="425004"/>
    <lineage>
        <taxon>Bacteria</taxon>
        <taxon>Bacillati</taxon>
        <taxon>Bacillota</taxon>
        <taxon>Bacilli</taxon>
        <taxon>Bacillales</taxon>
        <taxon>Paenibacillaceae</taxon>
        <taxon>Cohnella</taxon>
    </lineage>
</organism>
<comment type="caution">
    <text evidence="1">The sequence shown here is derived from an EMBL/GenBank/DDBJ whole genome shotgun (WGS) entry which is preliminary data.</text>
</comment>
<dbReference type="RefSeq" id="WP_277565355.1">
    <property type="nucleotide sequence ID" value="NZ_JAPDHZ010000003.1"/>
</dbReference>
<name>A0A9X4KGS8_9BACL</name>
<reference evidence="1 2" key="1">
    <citation type="submission" date="2022-10" db="EMBL/GenBank/DDBJ databases">
        <title>Comparative genomic analysis of Cohnella hashimotonis sp. nov., isolated from the International Space Station.</title>
        <authorList>
            <person name="Simpson A."/>
            <person name="Venkateswaran K."/>
        </authorList>
    </citation>
    <scope>NUCLEOTIDE SEQUENCE [LARGE SCALE GENOMIC DNA]</scope>
    <source>
        <strain evidence="1 2">DSM 18997</strain>
    </source>
</reference>
<evidence type="ECO:0000313" key="2">
    <source>
        <dbReference type="Proteomes" id="UP001153387"/>
    </source>
</evidence>
<sequence>MDDSRYAFAELEDEQLDELKRLEQELTAASGQAVTLIAYEKKDAE</sequence>
<dbReference type="AlphaFoldDB" id="A0A9X4KGS8"/>
<dbReference type="Proteomes" id="UP001153387">
    <property type="component" value="Unassembled WGS sequence"/>
</dbReference>
<accession>A0A9X4KGS8</accession>
<keyword evidence="2" id="KW-1185">Reference proteome</keyword>
<proteinExistence type="predicted"/>
<protein>
    <submittedName>
        <fullName evidence="1">Uncharacterized protein</fullName>
    </submittedName>
</protein>
<dbReference type="EMBL" id="JAPDHZ010000003">
    <property type="protein sequence ID" value="MDG0791476.1"/>
    <property type="molecule type" value="Genomic_DNA"/>
</dbReference>
<evidence type="ECO:0000313" key="1">
    <source>
        <dbReference type="EMBL" id="MDG0791476.1"/>
    </source>
</evidence>
<gene>
    <name evidence="1" type="ORF">OMP38_11805</name>
</gene>